<name>A0ABS9TD42_9PSEU</name>
<comment type="caution">
    <text evidence="2">The sequence shown here is derived from an EMBL/GenBank/DDBJ whole genome shotgun (WGS) entry which is preliminary data.</text>
</comment>
<dbReference type="EMBL" id="JAKXMK010000009">
    <property type="protein sequence ID" value="MCH6166460.1"/>
    <property type="molecule type" value="Genomic_DNA"/>
</dbReference>
<dbReference type="RefSeq" id="WP_241036490.1">
    <property type="nucleotide sequence ID" value="NZ_BAAAJF010000002.1"/>
</dbReference>
<gene>
    <name evidence="2" type="ORF">MMF94_12275</name>
</gene>
<feature type="region of interest" description="Disordered" evidence="1">
    <location>
        <begin position="178"/>
        <end position="202"/>
    </location>
</feature>
<sequence>MSDPMATRIPPRQADGSTPAREDVTTRGLHMDTHALVAALGPDASAAVHGYRLEVMVEAGRRDLRLADELVADLGRLLAERGRPDPLEIRLTFLHCPGRPELAGRTLRWCPSHGWSSSHRVASAALSHFAGSRPSALDLVPTSAEVLDWATSGFDGPSVPPTGVDLDDDPRAIRRLLTHAHPLSSRSRAGRRADSGIATEEE</sequence>
<evidence type="ECO:0000313" key="2">
    <source>
        <dbReference type="EMBL" id="MCH6166460.1"/>
    </source>
</evidence>
<keyword evidence="3" id="KW-1185">Reference proteome</keyword>
<proteinExistence type="predicted"/>
<feature type="region of interest" description="Disordered" evidence="1">
    <location>
        <begin position="1"/>
        <end position="24"/>
    </location>
</feature>
<accession>A0ABS9TD42</accession>
<reference evidence="2 3" key="1">
    <citation type="submission" date="2022-03" db="EMBL/GenBank/DDBJ databases">
        <title>Pseudonocardia alaer sp. nov., a novel actinomycete isolated from reed forest soil.</title>
        <authorList>
            <person name="Wang L."/>
        </authorList>
    </citation>
    <scope>NUCLEOTIDE SEQUENCE [LARGE SCALE GENOMIC DNA]</scope>
    <source>
        <strain evidence="2 3">Y-16303</strain>
    </source>
</reference>
<protein>
    <submittedName>
        <fullName evidence="2">Uncharacterized protein</fullName>
    </submittedName>
</protein>
<organism evidence="2 3">
    <name type="scientific">Pseudonocardia alaniniphila</name>
    <dbReference type="NCBI Taxonomy" id="75291"/>
    <lineage>
        <taxon>Bacteria</taxon>
        <taxon>Bacillati</taxon>
        <taxon>Actinomycetota</taxon>
        <taxon>Actinomycetes</taxon>
        <taxon>Pseudonocardiales</taxon>
        <taxon>Pseudonocardiaceae</taxon>
        <taxon>Pseudonocardia</taxon>
    </lineage>
</organism>
<dbReference type="Proteomes" id="UP001299970">
    <property type="component" value="Unassembled WGS sequence"/>
</dbReference>
<evidence type="ECO:0000313" key="3">
    <source>
        <dbReference type="Proteomes" id="UP001299970"/>
    </source>
</evidence>
<evidence type="ECO:0000256" key="1">
    <source>
        <dbReference type="SAM" id="MobiDB-lite"/>
    </source>
</evidence>